<dbReference type="EMBL" id="NIVC01003839">
    <property type="protein sequence ID" value="PAA49573.1"/>
    <property type="molecule type" value="Genomic_DNA"/>
</dbReference>
<protein>
    <submittedName>
        <fullName evidence="6">Uncharacterized protein</fullName>
    </submittedName>
</protein>
<evidence type="ECO:0000313" key="3">
    <source>
        <dbReference type="EMBL" id="PAA49573.1"/>
    </source>
</evidence>
<dbReference type="AlphaFoldDB" id="A0A267EGQ2"/>
<evidence type="ECO:0000256" key="1">
    <source>
        <dbReference type="SAM" id="MobiDB-lite"/>
    </source>
</evidence>
<dbReference type="EMBL" id="NIVC01002194">
    <property type="protein sequence ID" value="PAA60077.1"/>
    <property type="molecule type" value="Genomic_DNA"/>
</dbReference>
<feature type="transmembrane region" description="Helical" evidence="2">
    <location>
        <begin position="41"/>
        <end position="61"/>
    </location>
</feature>
<sequence length="116" mass="12404">SVASRNLPKKAEQRENPTELFSICSKENHLLYRDNSMEKKLALIMFAACLLLGLAFAAPAANSDEFEELQAVKRLSSDHRIADLLASLGGAGTGGGQYGIDLNASGRRKRSSGGLP</sequence>
<feature type="region of interest" description="Disordered" evidence="1">
    <location>
        <begin position="90"/>
        <end position="116"/>
    </location>
</feature>
<keyword evidence="2" id="KW-0812">Transmembrane</keyword>
<dbReference type="Proteomes" id="UP000215902">
    <property type="component" value="Unassembled WGS sequence"/>
</dbReference>
<dbReference type="EMBL" id="NIVC01002194">
    <property type="protein sequence ID" value="PAA60075.1"/>
    <property type="molecule type" value="Genomic_DNA"/>
</dbReference>
<name>A0A267EGQ2_9PLAT</name>
<evidence type="ECO:0000256" key="2">
    <source>
        <dbReference type="SAM" id="Phobius"/>
    </source>
</evidence>
<reference evidence="6 7" key="1">
    <citation type="submission" date="2017-06" db="EMBL/GenBank/DDBJ databases">
        <title>A platform for efficient transgenesis in Macrostomum lignano, a flatworm model organism for stem cell research.</title>
        <authorList>
            <person name="Berezikov E."/>
        </authorList>
    </citation>
    <scope>NUCLEOTIDE SEQUENCE [LARGE SCALE GENOMIC DNA]</scope>
    <source>
        <strain evidence="6">DV1</strain>
        <tissue evidence="6">Whole organism</tissue>
    </source>
</reference>
<dbReference type="EMBL" id="NIVC01002454">
    <property type="protein sequence ID" value="PAA57704.1"/>
    <property type="molecule type" value="Genomic_DNA"/>
</dbReference>
<keyword evidence="2" id="KW-0472">Membrane</keyword>
<organism evidence="6 7">
    <name type="scientific">Macrostomum lignano</name>
    <dbReference type="NCBI Taxonomy" id="282301"/>
    <lineage>
        <taxon>Eukaryota</taxon>
        <taxon>Metazoa</taxon>
        <taxon>Spiralia</taxon>
        <taxon>Lophotrochozoa</taxon>
        <taxon>Platyhelminthes</taxon>
        <taxon>Rhabditophora</taxon>
        <taxon>Macrostomorpha</taxon>
        <taxon>Macrostomida</taxon>
        <taxon>Macrostomidae</taxon>
        <taxon>Macrostomum</taxon>
    </lineage>
</organism>
<keyword evidence="7" id="KW-1185">Reference proteome</keyword>
<evidence type="ECO:0000313" key="5">
    <source>
        <dbReference type="EMBL" id="PAA60075.1"/>
    </source>
</evidence>
<comment type="caution">
    <text evidence="6">The sequence shown here is derived from an EMBL/GenBank/DDBJ whole genome shotgun (WGS) entry which is preliminary data.</text>
</comment>
<evidence type="ECO:0000313" key="4">
    <source>
        <dbReference type="EMBL" id="PAA57704.1"/>
    </source>
</evidence>
<accession>A0A267EGQ2</accession>
<evidence type="ECO:0000313" key="7">
    <source>
        <dbReference type="Proteomes" id="UP000215902"/>
    </source>
</evidence>
<feature type="compositionally biased region" description="Basic residues" evidence="1">
    <location>
        <begin position="106"/>
        <end position="116"/>
    </location>
</feature>
<keyword evidence="2" id="KW-1133">Transmembrane helix</keyword>
<proteinExistence type="predicted"/>
<gene>
    <name evidence="5" type="ORF">BOX15_Mlig026345g1</name>
    <name evidence="6" type="ORF">BOX15_Mlig026345g2</name>
    <name evidence="4" type="ORF">BOX15_Mlig026345g4</name>
    <name evidence="3" type="ORF">BOX15_Mlig026345g5</name>
</gene>
<evidence type="ECO:0000313" key="6">
    <source>
        <dbReference type="EMBL" id="PAA60077.1"/>
    </source>
</evidence>
<feature type="non-terminal residue" evidence="6">
    <location>
        <position position="1"/>
    </location>
</feature>